<comment type="similarity">
    <text evidence="3">Belongs to the glycosyl hydrolase 130 family.</text>
</comment>
<gene>
    <name evidence="4" type="ordered locus">DICTH_0495</name>
</gene>
<dbReference type="eggNOG" id="COG2152">
    <property type="taxonomic scope" value="Bacteria"/>
</dbReference>
<dbReference type="STRING" id="309799.DICTH_0495"/>
<evidence type="ECO:0000313" key="5">
    <source>
        <dbReference type="Proteomes" id="UP000001733"/>
    </source>
</evidence>
<name>B5YCW8_DICT6</name>
<dbReference type="PANTHER" id="PTHR34106">
    <property type="entry name" value="GLYCOSIDASE"/>
    <property type="match status" value="1"/>
</dbReference>
<dbReference type="Pfam" id="PF04041">
    <property type="entry name" value="Glyco_hydro_130"/>
    <property type="match status" value="1"/>
</dbReference>
<protein>
    <recommendedName>
        <fullName evidence="6">Glycosidase</fullName>
    </recommendedName>
</protein>
<keyword evidence="2" id="KW-0808">Transferase</keyword>
<keyword evidence="5" id="KW-1185">Reference proteome</keyword>
<evidence type="ECO:0008006" key="6">
    <source>
        <dbReference type="Google" id="ProtNLM"/>
    </source>
</evidence>
<sequence>MIFSPNFISYLPWNDKIDKGGRIALMVFTKGDVINIIGFNEFLIPVVNYWEEEGYKVEISYDYRVKDKRNKIFLVVDNPKTQVPWRILLEELKNVEGKTLFLNYPRVFKTPDHPVWKHHWDGIIAFFWEEYLPKNIYLVNFPSYPVMEKQATESRDDLGIPKNKKAILVIADYSFENVLLYLAELKKQEDFYLIVFVSTWEKEVFLREFLKKKGIEVDRVVVGGVWYDELQLVSAVDLVIVDGGKNVEPFHVYKLVGCGTPLIIKDKIFTNFLYNEVIKFDGKEKTEIKGITRTELTTGVMKFKDKDELFYKINLIFTNEHLRNLVLGTSRAFAYAHSPERVGSQFLFIFKDILNPPIYVPSKKAVRYVNNPLFKARPNVYLNLRRKKIAWEKLVYNAGAIRIGGTIYVFYRALGEDGVSRIGLWWSKDGYTQEGRLDYPIFGPKESYEMPKNPEQRRRFHKRTFGMIREIGGTEDPRLSLIDGNLYMTYTAYGDVVQLALAKIPVEVFLKGVKSFKGYEEWNNAWVRNGPIFKYLEDKDAVLYLVEERKEEYSNGKRAEDDFVNVFPELLDKKVALIHRIPPDMQILYTDELKKRSIKVGRTFLMPTPKFWDSIKIGAGAPPLKTKYGWLHIYHGVGDWMGKKAYGLGVVLTPLDEPDKIIYRSAEPILQPEEIYEVEGWVPNVVFTCGVVPKNKDSNEILDLDDEILIYYGGADEVMALAEIKVGDLLPIEITANIY</sequence>
<dbReference type="KEGG" id="dth:DICTH_0495"/>
<dbReference type="AlphaFoldDB" id="B5YCW8"/>
<dbReference type="GO" id="GO:0016757">
    <property type="term" value="F:glycosyltransferase activity"/>
    <property type="evidence" value="ECO:0007669"/>
    <property type="project" value="UniProtKB-KW"/>
</dbReference>
<organism evidence="4 5">
    <name type="scientific">Dictyoglomus thermophilum (strain ATCC 35947 / DSM 3960 / H-6-12)</name>
    <dbReference type="NCBI Taxonomy" id="309799"/>
    <lineage>
        <taxon>Bacteria</taxon>
        <taxon>Pseudomonadati</taxon>
        <taxon>Dictyoglomota</taxon>
        <taxon>Dictyoglomia</taxon>
        <taxon>Dictyoglomales</taxon>
        <taxon>Dictyoglomaceae</taxon>
        <taxon>Dictyoglomus</taxon>
    </lineage>
</organism>
<dbReference type="InterPro" id="IPR007184">
    <property type="entry name" value="Mannoside_phosphorylase"/>
</dbReference>
<evidence type="ECO:0000313" key="4">
    <source>
        <dbReference type="EMBL" id="ACI18993.1"/>
    </source>
</evidence>
<dbReference type="PANTHER" id="PTHR34106:SF5">
    <property type="entry name" value="GLYCOSIDASE"/>
    <property type="match status" value="1"/>
</dbReference>
<accession>B5YCW8</accession>
<dbReference type="CDD" id="cd18614">
    <property type="entry name" value="GH130"/>
    <property type="match status" value="1"/>
</dbReference>
<dbReference type="EMBL" id="CP001146">
    <property type="protein sequence ID" value="ACI18993.1"/>
    <property type="molecule type" value="Genomic_DNA"/>
</dbReference>
<dbReference type="SUPFAM" id="SSF75005">
    <property type="entry name" value="Arabinanase/levansucrase/invertase"/>
    <property type="match status" value="1"/>
</dbReference>
<dbReference type="InterPro" id="IPR023296">
    <property type="entry name" value="Glyco_hydro_beta-prop_sf"/>
</dbReference>
<dbReference type="HOGENOM" id="CLU_386731_0_0_0"/>
<keyword evidence="1" id="KW-0328">Glycosyltransferase</keyword>
<evidence type="ECO:0000256" key="2">
    <source>
        <dbReference type="ARBA" id="ARBA00022679"/>
    </source>
</evidence>
<reference evidence="4 5" key="1">
    <citation type="journal article" date="2014" name="Genome Announc.">
        <title>Complete Genome Sequence of the Extreme Thermophile Dictyoglomus thermophilum H-6-12.</title>
        <authorList>
            <person name="Coil D.A."/>
            <person name="Badger J.H."/>
            <person name="Forberger H.C."/>
            <person name="Riggs F."/>
            <person name="Madupu R."/>
            <person name="Fedorova N."/>
            <person name="Ward N."/>
            <person name="Robb F.T."/>
            <person name="Eisen J.A."/>
        </authorList>
    </citation>
    <scope>NUCLEOTIDE SEQUENCE [LARGE SCALE GENOMIC DNA]</scope>
    <source>
        <strain evidence="5">ATCC 35947 / DSM 3960 / H-6-12</strain>
    </source>
</reference>
<dbReference type="PaxDb" id="309799-DICTH_0495"/>
<dbReference type="Gene3D" id="2.115.10.20">
    <property type="entry name" value="Glycosyl hydrolase domain, family 43"/>
    <property type="match status" value="1"/>
</dbReference>
<evidence type="ECO:0000256" key="3">
    <source>
        <dbReference type="ARBA" id="ARBA00024356"/>
    </source>
</evidence>
<evidence type="ECO:0000256" key="1">
    <source>
        <dbReference type="ARBA" id="ARBA00022676"/>
    </source>
</evidence>
<dbReference type="Proteomes" id="UP000001733">
    <property type="component" value="Chromosome"/>
</dbReference>
<proteinExistence type="inferred from homology"/>